<comment type="caution">
    <text evidence="2">The sequence shown here is derived from an EMBL/GenBank/DDBJ whole genome shotgun (WGS) entry which is preliminary data.</text>
</comment>
<reference evidence="2 3" key="1">
    <citation type="submission" date="2021-01" db="EMBL/GenBank/DDBJ databases">
        <title>Whole genome shotgun sequence of Plantactinospora endophytica NBRC 110450.</title>
        <authorList>
            <person name="Komaki H."/>
            <person name="Tamura T."/>
        </authorList>
    </citation>
    <scope>NUCLEOTIDE SEQUENCE [LARGE SCALE GENOMIC DNA]</scope>
    <source>
        <strain evidence="2 3">NBRC 110450</strain>
    </source>
</reference>
<organism evidence="2 3">
    <name type="scientific">Plantactinospora endophytica</name>
    <dbReference type="NCBI Taxonomy" id="673535"/>
    <lineage>
        <taxon>Bacteria</taxon>
        <taxon>Bacillati</taxon>
        <taxon>Actinomycetota</taxon>
        <taxon>Actinomycetes</taxon>
        <taxon>Micromonosporales</taxon>
        <taxon>Micromonosporaceae</taxon>
        <taxon>Plantactinospora</taxon>
    </lineage>
</organism>
<accession>A0ABQ4E2N5</accession>
<proteinExistence type="predicted"/>
<dbReference type="EMBL" id="BONW01000017">
    <property type="protein sequence ID" value="GIG88958.1"/>
    <property type="molecule type" value="Genomic_DNA"/>
</dbReference>
<evidence type="ECO:0008006" key="4">
    <source>
        <dbReference type="Google" id="ProtNLM"/>
    </source>
</evidence>
<dbReference type="Proteomes" id="UP000646749">
    <property type="component" value="Unassembled WGS sequence"/>
</dbReference>
<evidence type="ECO:0000313" key="3">
    <source>
        <dbReference type="Proteomes" id="UP000646749"/>
    </source>
</evidence>
<keyword evidence="3" id="KW-1185">Reference proteome</keyword>
<evidence type="ECO:0000256" key="1">
    <source>
        <dbReference type="SAM" id="MobiDB-lite"/>
    </source>
</evidence>
<gene>
    <name evidence="2" type="ORF">Pen02_38940</name>
</gene>
<protein>
    <recommendedName>
        <fullName evidence="4">Transposase</fullName>
    </recommendedName>
</protein>
<evidence type="ECO:0000313" key="2">
    <source>
        <dbReference type="EMBL" id="GIG88958.1"/>
    </source>
</evidence>
<name>A0ABQ4E2N5_9ACTN</name>
<feature type="region of interest" description="Disordered" evidence="1">
    <location>
        <begin position="70"/>
        <end position="119"/>
    </location>
</feature>
<sequence length="119" mass="13722">MRRLLRYLTGRPYHRRDWRRLWLFCRCGHRWCCPASSPSASVIPDRAAFRAGVRRAQAEAAITRVAATVRQTHPAPGRRVANRRDGWNSPTRAYPRLSNGRAGNLTPAQEHRARHSERV</sequence>